<keyword evidence="2" id="KW-1185">Reference proteome</keyword>
<protein>
    <submittedName>
        <fullName evidence="1">29332_t:CDS:1</fullName>
    </submittedName>
</protein>
<evidence type="ECO:0000313" key="1">
    <source>
        <dbReference type="EMBL" id="CAG8641402.1"/>
    </source>
</evidence>
<dbReference type="EMBL" id="CAJVQC010012734">
    <property type="protein sequence ID" value="CAG8641402.1"/>
    <property type="molecule type" value="Genomic_DNA"/>
</dbReference>
<dbReference type="Proteomes" id="UP000789920">
    <property type="component" value="Unassembled WGS sequence"/>
</dbReference>
<organism evidence="1 2">
    <name type="scientific">Racocetra persica</name>
    <dbReference type="NCBI Taxonomy" id="160502"/>
    <lineage>
        <taxon>Eukaryota</taxon>
        <taxon>Fungi</taxon>
        <taxon>Fungi incertae sedis</taxon>
        <taxon>Mucoromycota</taxon>
        <taxon>Glomeromycotina</taxon>
        <taxon>Glomeromycetes</taxon>
        <taxon>Diversisporales</taxon>
        <taxon>Gigasporaceae</taxon>
        <taxon>Racocetra</taxon>
    </lineage>
</organism>
<evidence type="ECO:0000313" key="2">
    <source>
        <dbReference type="Proteomes" id="UP000789920"/>
    </source>
</evidence>
<sequence>INEIEEQDEAETYYTEEGDQDDNPLFYNPWTDVVTDNNSAVYVALTAEVPTTPLLTVNTFLNRQQREEAKEILLNNHQIFAKNISEEGQTLELEQTKEVYHEINTPEYH</sequence>
<gene>
    <name evidence="1" type="ORF">RPERSI_LOCUS7498</name>
</gene>
<proteinExistence type="predicted"/>
<accession>A0ACA9NBK5</accession>
<comment type="caution">
    <text evidence="1">The sequence shown here is derived from an EMBL/GenBank/DDBJ whole genome shotgun (WGS) entry which is preliminary data.</text>
</comment>
<reference evidence="1" key="1">
    <citation type="submission" date="2021-06" db="EMBL/GenBank/DDBJ databases">
        <authorList>
            <person name="Kallberg Y."/>
            <person name="Tangrot J."/>
            <person name="Rosling A."/>
        </authorList>
    </citation>
    <scope>NUCLEOTIDE SEQUENCE</scope>
    <source>
        <strain evidence="1">MA461A</strain>
    </source>
</reference>
<name>A0ACA9NBK5_9GLOM</name>
<feature type="non-terminal residue" evidence="1">
    <location>
        <position position="1"/>
    </location>
</feature>